<keyword evidence="6" id="KW-1185">Reference proteome</keyword>
<dbReference type="Gene3D" id="1.10.10.60">
    <property type="entry name" value="Homeodomain-like"/>
    <property type="match status" value="1"/>
</dbReference>
<dbReference type="InterPro" id="IPR009057">
    <property type="entry name" value="Homeodomain-like_sf"/>
</dbReference>
<dbReference type="InterPro" id="IPR050624">
    <property type="entry name" value="HTH-type_Tx_Regulator"/>
</dbReference>
<name>A0A1B9B7P0_9BACI</name>
<organism evidence="5 6">
    <name type="scientific">Pseudobacillus wudalianchiensis</name>
    <dbReference type="NCBI Taxonomy" id="1743143"/>
    <lineage>
        <taxon>Bacteria</taxon>
        <taxon>Bacillati</taxon>
        <taxon>Bacillota</taxon>
        <taxon>Bacilli</taxon>
        <taxon>Bacillales</taxon>
        <taxon>Bacillaceae</taxon>
        <taxon>Pseudobacillus</taxon>
    </lineage>
</organism>
<dbReference type="InterPro" id="IPR041612">
    <property type="entry name" value="YfiR_C"/>
</dbReference>
<dbReference type="GO" id="GO:0003677">
    <property type="term" value="F:DNA binding"/>
    <property type="evidence" value="ECO:0007669"/>
    <property type="project" value="UniProtKB-UniRule"/>
</dbReference>
<feature type="DNA-binding region" description="H-T-H motif" evidence="3">
    <location>
        <begin position="34"/>
        <end position="53"/>
    </location>
</feature>
<dbReference type="EMBL" id="MAYT01000002">
    <property type="protein sequence ID" value="OCA92106.1"/>
    <property type="molecule type" value="Genomic_DNA"/>
</dbReference>
<dbReference type="Proteomes" id="UP000092578">
    <property type="component" value="Unassembled WGS sequence"/>
</dbReference>
<evidence type="ECO:0000313" key="6">
    <source>
        <dbReference type="Proteomes" id="UP000092578"/>
    </source>
</evidence>
<dbReference type="PRINTS" id="PR00455">
    <property type="entry name" value="HTHTETR"/>
</dbReference>
<dbReference type="Pfam" id="PF00440">
    <property type="entry name" value="TetR_N"/>
    <property type="match status" value="1"/>
</dbReference>
<dbReference type="SUPFAM" id="SSF46689">
    <property type="entry name" value="Homeodomain-like"/>
    <property type="match status" value="1"/>
</dbReference>
<evidence type="ECO:0000259" key="4">
    <source>
        <dbReference type="PROSITE" id="PS50977"/>
    </source>
</evidence>
<keyword evidence="1" id="KW-0678">Repressor</keyword>
<dbReference type="RefSeq" id="WP_065409525.1">
    <property type="nucleotide sequence ID" value="NZ_MAYT01000002.1"/>
</dbReference>
<accession>A0A1B9B7P0</accession>
<gene>
    <name evidence="5" type="ORF">A8F95_18360</name>
</gene>
<proteinExistence type="predicted"/>
<sequence length="203" mass="23120">MSPKVSAEYKERKRQEILHSAMEVFQRKGFEPTTMKDIKEEAGISFGALYSYFSSTEEMFIELLQKSSQLDTLTQHDSATTSSWKRLEDYLLVQDEMLKTIKSSLIPAAYEFFMTSWRETGRLSILKDRYKEAGDQIKAMLADGIKNGEFQPTVPLDSLAKLIVSTLEGLNVSVLFIGYTESGAKEQLVTLIKMLKQLLHVKE</sequence>
<dbReference type="InterPro" id="IPR001647">
    <property type="entry name" value="HTH_TetR"/>
</dbReference>
<evidence type="ECO:0000256" key="1">
    <source>
        <dbReference type="ARBA" id="ARBA00022491"/>
    </source>
</evidence>
<dbReference type="PROSITE" id="PS50977">
    <property type="entry name" value="HTH_TETR_2"/>
    <property type="match status" value="1"/>
</dbReference>
<keyword evidence="2 3" id="KW-0238">DNA-binding</keyword>
<dbReference type="Gene3D" id="1.10.357.10">
    <property type="entry name" value="Tetracycline Repressor, domain 2"/>
    <property type="match status" value="1"/>
</dbReference>
<dbReference type="Pfam" id="PF17922">
    <property type="entry name" value="TetR_C_17"/>
    <property type="match status" value="1"/>
</dbReference>
<evidence type="ECO:0000313" key="5">
    <source>
        <dbReference type="EMBL" id="OCA92106.1"/>
    </source>
</evidence>
<feature type="domain" description="HTH tetR-type" evidence="4">
    <location>
        <begin position="11"/>
        <end position="71"/>
    </location>
</feature>
<dbReference type="InterPro" id="IPR036271">
    <property type="entry name" value="Tet_transcr_reg_TetR-rel_C_sf"/>
</dbReference>
<dbReference type="AlphaFoldDB" id="A0A1B9B7P0"/>
<dbReference type="SUPFAM" id="SSF48498">
    <property type="entry name" value="Tetracyclin repressor-like, C-terminal domain"/>
    <property type="match status" value="1"/>
</dbReference>
<protein>
    <recommendedName>
        <fullName evidence="4">HTH tetR-type domain-containing protein</fullName>
    </recommendedName>
</protein>
<comment type="caution">
    <text evidence="5">The sequence shown here is derived from an EMBL/GenBank/DDBJ whole genome shotgun (WGS) entry which is preliminary data.</text>
</comment>
<dbReference type="PANTHER" id="PTHR43479">
    <property type="entry name" value="ACREF/ENVCD OPERON REPRESSOR-RELATED"/>
    <property type="match status" value="1"/>
</dbReference>
<dbReference type="PANTHER" id="PTHR43479:SF11">
    <property type="entry name" value="ACREF_ENVCD OPERON REPRESSOR-RELATED"/>
    <property type="match status" value="1"/>
</dbReference>
<evidence type="ECO:0000256" key="2">
    <source>
        <dbReference type="ARBA" id="ARBA00023125"/>
    </source>
</evidence>
<dbReference type="PROSITE" id="PS01081">
    <property type="entry name" value="HTH_TETR_1"/>
    <property type="match status" value="1"/>
</dbReference>
<evidence type="ECO:0000256" key="3">
    <source>
        <dbReference type="PROSITE-ProRule" id="PRU00335"/>
    </source>
</evidence>
<dbReference type="InterPro" id="IPR023772">
    <property type="entry name" value="DNA-bd_HTH_TetR-type_CS"/>
</dbReference>
<reference evidence="6" key="1">
    <citation type="submission" date="2016-05" db="EMBL/GenBank/DDBJ databases">
        <authorList>
            <person name="Liu B."/>
            <person name="Wang J."/>
            <person name="Zhu Y."/>
            <person name="Liu G."/>
            <person name="Chen Q."/>
            <person name="Chen Z."/>
            <person name="Lan J."/>
            <person name="Che J."/>
            <person name="Ge C."/>
            <person name="Shi H."/>
            <person name="Pan Z."/>
            <person name="Liu X."/>
        </authorList>
    </citation>
    <scope>NUCLEOTIDE SEQUENCE [LARGE SCALE GENOMIC DNA]</scope>
    <source>
        <strain evidence="6">FJAT-27215</strain>
    </source>
</reference>